<protein>
    <recommendedName>
        <fullName evidence="4">TraB family protein</fullName>
    </recommendedName>
</protein>
<dbReference type="KEGG" id="gtt:GUITHDRAFT_149884"/>
<accession>L1K338</accession>
<dbReference type="Pfam" id="PF01963">
    <property type="entry name" value="TraB_PrgY_gumN"/>
    <property type="match status" value="1"/>
</dbReference>
<dbReference type="CDD" id="cd14726">
    <property type="entry name" value="TraB_PrgY-like"/>
    <property type="match status" value="1"/>
</dbReference>
<gene>
    <name evidence="1" type="ORF">GUITHDRAFT_149884</name>
</gene>
<dbReference type="RefSeq" id="XP_005841840.1">
    <property type="nucleotide sequence ID" value="XM_005841783.1"/>
</dbReference>
<dbReference type="eggNOG" id="KOG2860">
    <property type="taxonomic scope" value="Eukaryota"/>
</dbReference>
<dbReference type="GeneID" id="17311488"/>
<dbReference type="STRING" id="905079.L1K338"/>
<dbReference type="InterPro" id="IPR046345">
    <property type="entry name" value="TraB_PrgY-like"/>
</dbReference>
<evidence type="ECO:0000313" key="3">
    <source>
        <dbReference type="Proteomes" id="UP000011087"/>
    </source>
</evidence>
<dbReference type="PANTHER" id="PTHR21530:SF7">
    <property type="entry name" value="TRAB DOMAIN-CONTAINING PROTEIN"/>
    <property type="match status" value="1"/>
</dbReference>
<dbReference type="EMBL" id="JH992966">
    <property type="protein sequence ID" value="EKX54860.1"/>
    <property type="molecule type" value="Genomic_DNA"/>
</dbReference>
<reference evidence="3" key="2">
    <citation type="submission" date="2012-11" db="EMBL/GenBank/DDBJ databases">
        <authorList>
            <person name="Kuo A."/>
            <person name="Curtis B.A."/>
            <person name="Tanifuji G."/>
            <person name="Burki F."/>
            <person name="Gruber A."/>
            <person name="Irimia M."/>
            <person name="Maruyama S."/>
            <person name="Arias M.C."/>
            <person name="Ball S.G."/>
            <person name="Gile G.H."/>
            <person name="Hirakawa Y."/>
            <person name="Hopkins J.F."/>
            <person name="Rensing S.A."/>
            <person name="Schmutz J."/>
            <person name="Symeonidi A."/>
            <person name="Elias M."/>
            <person name="Eveleigh R.J."/>
            <person name="Herman E.K."/>
            <person name="Klute M.J."/>
            <person name="Nakayama T."/>
            <person name="Obornik M."/>
            <person name="Reyes-Prieto A."/>
            <person name="Armbrust E.V."/>
            <person name="Aves S.J."/>
            <person name="Beiko R.G."/>
            <person name="Coutinho P."/>
            <person name="Dacks J.B."/>
            <person name="Durnford D.G."/>
            <person name="Fast N.M."/>
            <person name="Green B.R."/>
            <person name="Grisdale C."/>
            <person name="Hempe F."/>
            <person name="Henrissat B."/>
            <person name="Hoppner M.P."/>
            <person name="Ishida K.-I."/>
            <person name="Kim E."/>
            <person name="Koreny L."/>
            <person name="Kroth P.G."/>
            <person name="Liu Y."/>
            <person name="Malik S.-B."/>
            <person name="Maier U.G."/>
            <person name="McRose D."/>
            <person name="Mock T."/>
            <person name="Neilson J.A."/>
            <person name="Onodera N.T."/>
            <person name="Poole A.M."/>
            <person name="Pritham E.J."/>
            <person name="Richards T.A."/>
            <person name="Rocap G."/>
            <person name="Roy S.W."/>
            <person name="Sarai C."/>
            <person name="Schaack S."/>
            <person name="Shirato S."/>
            <person name="Slamovits C.H."/>
            <person name="Spencer D.F."/>
            <person name="Suzuki S."/>
            <person name="Worden A.Z."/>
            <person name="Zauner S."/>
            <person name="Barry K."/>
            <person name="Bell C."/>
            <person name="Bharti A.K."/>
            <person name="Crow J.A."/>
            <person name="Grimwood J."/>
            <person name="Kramer R."/>
            <person name="Lindquist E."/>
            <person name="Lucas S."/>
            <person name="Salamov A."/>
            <person name="McFadden G.I."/>
            <person name="Lane C.E."/>
            <person name="Keeling P.J."/>
            <person name="Gray M.W."/>
            <person name="Grigoriev I.V."/>
            <person name="Archibald J.M."/>
        </authorList>
    </citation>
    <scope>NUCLEOTIDE SEQUENCE</scope>
    <source>
        <strain evidence="3">CCMP2712</strain>
    </source>
</reference>
<dbReference type="EnsemblProtists" id="EKX54860">
    <property type="protein sequence ID" value="EKX54860"/>
    <property type="gene ID" value="GUITHDRAFT_149884"/>
</dbReference>
<dbReference type="PANTHER" id="PTHR21530">
    <property type="entry name" value="PHEROMONE SHUTDOWN PROTEIN"/>
    <property type="match status" value="1"/>
</dbReference>
<proteinExistence type="predicted"/>
<dbReference type="Proteomes" id="UP000011087">
    <property type="component" value="Unassembled WGS sequence"/>
</dbReference>
<dbReference type="OrthoDB" id="48306at2759"/>
<dbReference type="InterPro" id="IPR002816">
    <property type="entry name" value="TraB/PrgY/GumN_fam"/>
</dbReference>
<sequence>MPVVLSWRWAGREGRRGRTLIDAGRRLAMCTYSTQDVSSARSMRMGTSRSKFVGPGYPSEAPFHASERGVAYGTRRWMNFGGSDFWNGHVAYLRHPRLQQEVYLVGSVHISKKSAEIVNEVILAVRPQAVMVELCEARKRAIVSIDQGQQTSTLDTILRMAGISRQQASAMVGDKILEFIDAYTRGNEMLVAMRAAEQVGAKVILGDRDQQTTLRRLKEEFNLSDVLKLLSTPMSPSSQSIFSTPFAKQKSEKEITRDDARRMLQRLRDSCSSGMISALVDERDEIMAQTLARCNFQRVVAVVGMAHMDGIEKRYKDEGLLIE</sequence>
<dbReference type="OMA" id="ECHIARS"/>
<reference evidence="2" key="3">
    <citation type="submission" date="2016-03" db="UniProtKB">
        <authorList>
            <consortium name="EnsemblProtists"/>
        </authorList>
    </citation>
    <scope>IDENTIFICATION</scope>
</reference>
<dbReference type="AlphaFoldDB" id="L1K338"/>
<dbReference type="PaxDb" id="55529-EKX54860"/>
<evidence type="ECO:0008006" key="4">
    <source>
        <dbReference type="Google" id="ProtNLM"/>
    </source>
</evidence>
<evidence type="ECO:0000313" key="2">
    <source>
        <dbReference type="EnsemblProtists" id="EKX54860"/>
    </source>
</evidence>
<keyword evidence="3" id="KW-1185">Reference proteome</keyword>
<dbReference type="HOGENOM" id="CLU_066331_1_0_1"/>
<organism evidence="1">
    <name type="scientific">Guillardia theta (strain CCMP2712)</name>
    <name type="common">Cryptophyte</name>
    <dbReference type="NCBI Taxonomy" id="905079"/>
    <lineage>
        <taxon>Eukaryota</taxon>
        <taxon>Cryptophyceae</taxon>
        <taxon>Pyrenomonadales</taxon>
        <taxon>Geminigeraceae</taxon>
        <taxon>Guillardia</taxon>
    </lineage>
</organism>
<reference evidence="1 3" key="1">
    <citation type="journal article" date="2012" name="Nature">
        <title>Algal genomes reveal evolutionary mosaicism and the fate of nucleomorphs.</title>
        <authorList>
            <consortium name="DOE Joint Genome Institute"/>
            <person name="Curtis B.A."/>
            <person name="Tanifuji G."/>
            <person name="Burki F."/>
            <person name="Gruber A."/>
            <person name="Irimia M."/>
            <person name="Maruyama S."/>
            <person name="Arias M.C."/>
            <person name="Ball S.G."/>
            <person name="Gile G.H."/>
            <person name="Hirakawa Y."/>
            <person name="Hopkins J.F."/>
            <person name="Kuo A."/>
            <person name="Rensing S.A."/>
            <person name="Schmutz J."/>
            <person name="Symeonidi A."/>
            <person name="Elias M."/>
            <person name="Eveleigh R.J."/>
            <person name="Herman E.K."/>
            <person name="Klute M.J."/>
            <person name="Nakayama T."/>
            <person name="Obornik M."/>
            <person name="Reyes-Prieto A."/>
            <person name="Armbrust E.V."/>
            <person name="Aves S.J."/>
            <person name="Beiko R.G."/>
            <person name="Coutinho P."/>
            <person name="Dacks J.B."/>
            <person name="Durnford D.G."/>
            <person name="Fast N.M."/>
            <person name="Green B.R."/>
            <person name="Grisdale C.J."/>
            <person name="Hempel F."/>
            <person name="Henrissat B."/>
            <person name="Hoppner M.P."/>
            <person name="Ishida K."/>
            <person name="Kim E."/>
            <person name="Koreny L."/>
            <person name="Kroth P.G."/>
            <person name="Liu Y."/>
            <person name="Malik S.B."/>
            <person name="Maier U.G."/>
            <person name="McRose D."/>
            <person name="Mock T."/>
            <person name="Neilson J.A."/>
            <person name="Onodera N.T."/>
            <person name="Poole A.M."/>
            <person name="Pritham E.J."/>
            <person name="Richards T.A."/>
            <person name="Rocap G."/>
            <person name="Roy S.W."/>
            <person name="Sarai C."/>
            <person name="Schaack S."/>
            <person name="Shirato S."/>
            <person name="Slamovits C.H."/>
            <person name="Spencer D.F."/>
            <person name="Suzuki S."/>
            <person name="Worden A.Z."/>
            <person name="Zauner S."/>
            <person name="Barry K."/>
            <person name="Bell C."/>
            <person name="Bharti A.K."/>
            <person name="Crow J.A."/>
            <person name="Grimwood J."/>
            <person name="Kramer R."/>
            <person name="Lindquist E."/>
            <person name="Lucas S."/>
            <person name="Salamov A."/>
            <person name="McFadden G.I."/>
            <person name="Lane C.E."/>
            <person name="Keeling P.J."/>
            <person name="Gray M.W."/>
            <person name="Grigoriev I.V."/>
            <person name="Archibald J.M."/>
        </authorList>
    </citation>
    <scope>NUCLEOTIDE SEQUENCE</scope>
    <source>
        <strain evidence="1 3">CCMP2712</strain>
    </source>
</reference>
<name>L1K338_GUITC</name>
<evidence type="ECO:0000313" key="1">
    <source>
        <dbReference type="EMBL" id="EKX54860.1"/>
    </source>
</evidence>